<evidence type="ECO:0000313" key="3">
    <source>
        <dbReference type="Proteomes" id="UP000028999"/>
    </source>
</evidence>
<protein>
    <submittedName>
        <fullName evidence="2">BnaA07g24410D protein</fullName>
    </submittedName>
</protein>
<dbReference type="EMBL" id="LK031978">
    <property type="protein sequence ID" value="CDY07362.1"/>
    <property type="molecule type" value="Genomic_DNA"/>
</dbReference>
<organism evidence="2 3">
    <name type="scientific">Brassica napus</name>
    <name type="common">Rape</name>
    <dbReference type="NCBI Taxonomy" id="3708"/>
    <lineage>
        <taxon>Eukaryota</taxon>
        <taxon>Viridiplantae</taxon>
        <taxon>Streptophyta</taxon>
        <taxon>Embryophyta</taxon>
        <taxon>Tracheophyta</taxon>
        <taxon>Spermatophyta</taxon>
        <taxon>Magnoliopsida</taxon>
        <taxon>eudicotyledons</taxon>
        <taxon>Gunneridae</taxon>
        <taxon>Pentapetalae</taxon>
        <taxon>rosids</taxon>
        <taxon>malvids</taxon>
        <taxon>Brassicales</taxon>
        <taxon>Brassicaceae</taxon>
        <taxon>Brassiceae</taxon>
        <taxon>Brassica</taxon>
    </lineage>
</organism>
<keyword evidence="1" id="KW-0732">Signal</keyword>
<feature type="chain" id="PRO_5001734279" evidence="1">
    <location>
        <begin position="26"/>
        <end position="160"/>
    </location>
</feature>
<sequence length="160" mass="17548">MENTSVKLVFLLSLIIPFCSYLVDAREMTEVNCLGGKCPEGKKNCNCLSPVTPMVETNVVCHKDDDCKKYCPKGCKPSNPCVCSYLADARVMTEEDVNCLGDKCPQEKKNCNSSSPLAPTMETTALCYEDNNCNKYCPKECNSSRPCVCACNGGQCFCQC</sequence>
<proteinExistence type="predicted"/>
<name>A0A078F2P5_BRANA</name>
<gene>
    <name evidence="2" type="primary">BnaA07g24410D</name>
    <name evidence="2" type="ORF">GSBRNA2T00124324001</name>
</gene>
<keyword evidence="3" id="KW-1185">Reference proteome</keyword>
<feature type="signal peptide" evidence="1">
    <location>
        <begin position="1"/>
        <end position="25"/>
    </location>
</feature>
<evidence type="ECO:0000313" key="2">
    <source>
        <dbReference type="EMBL" id="CDY07362.1"/>
    </source>
</evidence>
<dbReference type="Gramene" id="CDY07362">
    <property type="protein sequence ID" value="CDY07362"/>
    <property type="gene ID" value="GSBRNA2T00124324001"/>
</dbReference>
<dbReference type="Proteomes" id="UP000028999">
    <property type="component" value="Unassembled WGS sequence"/>
</dbReference>
<dbReference type="OMA" id="CEHDIYC"/>
<dbReference type="AlphaFoldDB" id="A0A078F2P5"/>
<reference evidence="2 3" key="1">
    <citation type="journal article" date="2014" name="Science">
        <title>Plant genetics. Early allopolyploid evolution in the post-Neolithic Brassica napus oilseed genome.</title>
        <authorList>
            <person name="Chalhoub B."/>
            <person name="Denoeud F."/>
            <person name="Liu S."/>
            <person name="Parkin I.A."/>
            <person name="Tang H."/>
            <person name="Wang X."/>
            <person name="Chiquet J."/>
            <person name="Belcram H."/>
            <person name="Tong C."/>
            <person name="Samans B."/>
            <person name="Correa M."/>
            <person name="Da Silva C."/>
            <person name="Just J."/>
            <person name="Falentin C."/>
            <person name="Koh C.S."/>
            <person name="Le Clainche I."/>
            <person name="Bernard M."/>
            <person name="Bento P."/>
            <person name="Noel B."/>
            <person name="Labadie K."/>
            <person name="Alberti A."/>
            <person name="Charles M."/>
            <person name="Arnaud D."/>
            <person name="Guo H."/>
            <person name="Daviaud C."/>
            <person name="Alamery S."/>
            <person name="Jabbari K."/>
            <person name="Zhao M."/>
            <person name="Edger P.P."/>
            <person name="Chelaifa H."/>
            <person name="Tack D."/>
            <person name="Lassalle G."/>
            <person name="Mestiri I."/>
            <person name="Schnel N."/>
            <person name="Le Paslier M.C."/>
            <person name="Fan G."/>
            <person name="Renault V."/>
            <person name="Bayer P.E."/>
            <person name="Golicz A.A."/>
            <person name="Manoli S."/>
            <person name="Lee T.H."/>
            <person name="Thi V.H."/>
            <person name="Chalabi S."/>
            <person name="Hu Q."/>
            <person name="Fan C."/>
            <person name="Tollenaere R."/>
            <person name="Lu Y."/>
            <person name="Battail C."/>
            <person name="Shen J."/>
            <person name="Sidebottom C.H."/>
            <person name="Wang X."/>
            <person name="Canaguier A."/>
            <person name="Chauveau A."/>
            <person name="Berard A."/>
            <person name="Deniot G."/>
            <person name="Guan M."/>
            <person name="Liu Z."/>
            <person name="Sun F."/>
            <person name="Lim Y.P."/>
            <person name="Lyons E."/>
            <person name="Town C.D."/>
            <person name="Bancroft I."/>
            <person name="Wang X."/>
            <person name="Meng J."/>
            <person name="Ma J."/>
            <person name="Pires J.C."/>
            <person name="King G.J."/>
            <person name="Brunel D."/>
            <person name="Delourme R."/>
            <person name="Renard M."/>
            <person name="Aury J.M."/>
            <person name="Adams K.L."/>
            <person name="Batley J."/>
            <person name="Snowdon R.J."/>
            <person name="Tost J."/>
            <person name="Edwards D."/>
            <person name="Zhou Y."/>
            <person name="Hua W."/>
            <person name="Sharpe A.G."/>
            <person name="Paterson A.H."/>
            <person name="Guan C."/>
            <person name="Wincker P."/>
        </authorList>
    </citation>
    <scope>NUCLEOTIDE SEQUENCE [LARGE SCALE GENOMIC DNA]</scope>
    <source>
        <strain evidence="3">cv. Darmor-bzh</strain>
    </source>
</reference>
<accession>A0A078F2P5</accession>
<evidence type="ECO:0000256" key="1">
    <source>
        <dbReference type="SAM" id="SignalP"/>
    </source>
</evidence>
<dbReference type="PaxDb" id="3708-A0A078F2P5"/>